<evidence type="ECO:0000256" key="2">
    <source>
        <dbReference type="ARBA" id="ARBA00010897"/>
    </source>
</evidence>
<dbReference type="PANTHER" id="PTHR11098:SF1">
    <property type="entry name" value="NICOTINATE PHOSPHORIBOSYLTRANSFERASE"/>
    <property type="match status" value="1"/>
</dbReference>
<feature type="modified residue" description="Phosphohistidine; by autocatalysis" evidence="7">
    <location>
        <position position="211"/>
    </location>
</feature>
<dbReference type="InterPro" id="IPR036068">
    <property type="entry name" value="Nicotinate_pribotase-like_C"/>
</dbReference>
<comment type="pathway">
    <text evidence="1 7 8">Cofactor biosynthesis; NAD(+) biosynthesis; nicotinate D-ribonucleotide from nicotinate: step 1/1.</text>
</comment>
<feature type="domain" description="Nicotinate phosphoribosyltransferase N-terminal" evidence="10">
    <location>
        <begin position="7"/>
        <end position="127"/>
    </location>
</feature>
<dbReference type="RefSeq" id="WP_025075668.1">
    <property type="nucleotide sequence ID" value="NZ_FQVD01000032.1"/>
</dbReference>
<organism evidence="11 12">
    <name type="scientific">Bacteroides faecichinchillae</name>
    <dbReference type="NCBI Taxonomy" id="871325"/>
    <lineage>
        <taxon>Bacteria</taxon>
        <taxon>Pseudomonadati</taxon>
        <taxon>Bacteroidota</taxon>
        <taxon>Bacteroidia</taxon>
        <taxon>Bacteroidales</taxon>
        <taxon>Bacteroidaceae</taxon>
        <taxon>Bacteroides</taxon>
    </lineage>
</organism>
<dbReference type="EMBL" id="FQVD01000032">
    <property type="protein sequence ID" value="SHF73787.1"/>
    <property type="molecule type" value="Genomic_DNA"/>
</dbReference>
<dbReference type="FunFam" id="3.20.140.10:FF:000010">
    <property type="entry name" value="Nicotinate phosphoribosyltransferase"/>
    <property type="match status" value="1"/>
</dbReference>
<dbReference type="Proteomes" id="UP000184436">
    <property type="component" value="Unassembled WGS sequence"/>
</dbReference>
<comment type="function">
    <text evidence="7 8">Catalyzes the synthesis of beta-nicotinate D-ribonucleotide from nicotinate and 5-phospho-D-ribose 1-phosphate at the expense of ATP.</text>
</comment>
<evidence type="ECO:0000256" key="8">
    <source>
        <dbReference type="RuleBase" id="RU003838"/>
    </source>
</evidence>
<evidence type="ECO:0000259" key="10">
    <source>
        <dbReference type="Pfam" id="PF17767"/>
    </source>
</evidence>
<feature type="domain" description="Nicotinate/nicotinamide phosphoribosyltransferase" evidence="9">
    <location>
        <begin position="160"/>
        <end position="363"/>
    </location>
</feature>
<keyword evidence="11" id="KW-0808">Transferase</keyword>
<evidence type="ECO:0000256" key="3">
    <source>
        <dbReference type="ARBA" id="ARBA00013236"/>
    </source>
</evidence>
<comment type="catalytic activity">
    <reaction evidence="7 8">
        <text>5-phospho-alpha-D-ribose 1-diphosphate + nicotinate + ATP + H2O = nicotinate beta-D-ribonucleotide + ADP + phosphate + diphosphate</text>
        <dbReference type="Rhea" id="RHEA:36163"/>
        <dbReference type="ChEBI" id="CHEBI:15377"/>
        <dbReference type="ChEBI" id="CHEBI:30616"/>
        <dbReference type="ChEBI" id="CHEBI:32544"/>
        <dbReference type="ChEBI" id="CHEBI:33019"/>
        <dbReference type="ChEBI" id="CHEBI:43474"/>
        <dbReference type="ChEBI" id="CHEBI:57502"/>
        <dbReference type="ChEBI" id="CHEBI:58017"/>
        <dbReference type="ChEBI" id="CHEBI:456216"/>
        <dbReference type="EC" id="6.3.4.21"/>
    </reaction>
</comment>
<dbReference type="SUPFAM" id="SSF51690">
    <property type="entry name" value="Nicotinate/Quinolinate PRTase C-terminal domain-like"/>
    <property type="match status" value="1"/>
</dbReference>
<evidence type="ECO:0000313" key="11">
    <source>
        <dbReference type="EMBL" id="SHF73787.1"/>
    </source>
</evidence>
<evidence type="ECO:0000259" key="9">
    <source>
        <dbReference type="Pfam" id="PF04095"/>
    </source>
</evidence>
<keyword evidence="11" id="KW-0328">Glycosyltransferase</keyword>
<dbReference type="EC" id="6.3.4.21" evidence="3 7"/>
<comment type="similarity">
    <text evidence="2 7 8">Belongs to the NAPRTase family.</text>
</comment>
<dbReference type="SUPFAM" id="SSF54675">
    <property type="entry name" value="Nicotinate/Quinolinate PRTase N-terminal domain-like"/>
    <property type="match status" value="1"/>
</dbReference>
<accession>A0A1M5E3H2</accession>
<name>A0A1M5E3H2_9BACE</name>
<dbReference type="HAMAP" id="MF_00570">
    <property type="entry name" value="NAPRTase"/>
    <property type="match status" value="1"/>
</dbReference>
<dbReference type="OrthoDB" id="9771406at2"/>
<dbReference type="CDD" id="cd01401">
    <property type="entry name" value="PncB_like"/>
    <property type="match status" value="1"/>
</dbReference>
<dbReference type="PIRSF" id="PIRSF000484">
    <property type="entry name" value="NAPRT"/>
    <property type="match status" value="1"/>
</dbReference>
<evidence type="ECO:0000256" key="4">
    <source>
        <dbReference type="ARBA" id="ARBA00022553"/>
    </source>
</evidence>
<evidence type="ECO:0000256" key="7">
    <source>
        <dbReference type="HAMAP-Rule" id="MF_00570"/>
    </source>
</evidence>
<dbReference type="Gene3D" id="3.20.140.10">
    <property type="entry name" value="nicotinate phosphoribosyltransferase"/>
    <property type="match status" value="1"/>
</dbReference>
<dbReference type="GO" id="GO:0005829">
    <property type="term" value="C:cytosol"/>
    <property type="evidence" value="ECO:0007669"/>
    <property type="project" value="TreeGrafter"/>
</dbReference>
<reference evidence="11 12" key="1">
    <citation type="submission" date="2016-11" db="EMBL/GenBank/DDBJ databases">
        <authorList>
            <person name="Jaros S."/>
            <person name="Januszkiewicz K."/>
            <person name="Wedrychowicz H."/>
        </authorList>
    </citation>
    <scope>NUCLEOTIDE SEQUENCE [LARGE SCALE GENOMIC DNA]</scope>
    <source>
        <strain evidence="11 12">DSM 26883</strain>
    </source>
</reference>
<sequence>MIVKTLLDTDLYKFTTSYAYIKLFPSAMGTFSFNDRNETEYTEEFLETLKKEINNLSQLRLTKEELEYMTRNCRFLPRVYWEWLSSFRFDPDKIRIHLDEEHHLHIEVSDFLYKVTLYEVPLLAIVSEIKNKFSGNIADMSDILCKLSEKVELSNRNQLRFSEFGTRRRFSTDVQEAVIKKLNETARYCTGTSNCYFAMKYDMKMMGTHPHEWFMFHGAQFGYKHANYMALENWVNVYDGDLGIALSDTYTSDIFLSNISRKQAKLFDGVRCDSGNEFKFIDKLIARYKELGIDATTKVIVFSNALDFTKALEIQEYCQNKIRCSFGIGTNLTNDTGFEPSNIVMKLTQCKMNVNQEWRECIKLSDDEGKHSGNPEEVKACLYELRLSK</sequence>
<dbReference type="InterPro" id="IPR006406">
    <property type="entry name" value="Nic_PRibTrfase"/>
</dbReference>
<dbReference type="NCBIfam" id="NF003704">
    <property type="entry name" value="PRK05321.1"/>
    <property type="match status" value="1"/>
</dbReference>
<dbReference type="GO" id="GO:0016757">
    <property type="term" value="F:glycosyltransferase activity"/>
    <property type="evidence" value="ECO:0007669"/>
    <property type="project" value="UniProtKB-KW"/>
</dbReference>
<evidence type="ECO:0000313" key="12">
    <source>
        <dbReference type="Proteomes" id="UP000184436"/>
    </source>
</evidence>
<dbReference type="InterPro" id="IPR007229">
    <property type="entry name" value="Nic_PRibTrfase-Fam"/>
</dbReference>
<dbReference type="STRING" id="871325.SAMN05444349_13226"/>
<keyword evidence="6 7" id="KW-0662">Pyridine nucleotide biosynthesis</keyword>
<gene>
    <name evidence="7" type="primary">pncB</name>
    <name evidence="11" type="ORF">SAMN05444349_13226</name>
</gene>
<dbReference type="GO" id="GO:0004516">
    <property type="term" value="F:nicotinate phosphoribosyltransferase activity"/>
    <property type="evidence" value="ECO:0007669"/>
    <property type="project" value="UniProtKB-UniRule"/>
</dbReference>
<dbReference type="NCBIfam" id="TIGR01514">
    <property type="entry name" value="NAPRTase"/>
    <property type="match status" value="1"/>
</dbReference>
<dbReference type="Pfam" id="PF17767">
    <property type="entry name" value="NAPRTase_N"/>
    <property type="match status" value="1"/>
</dbReference>
<dbReference type="GO" id="GO:0034355">
    <property type="term" value="P:NAD+ biosynthetic process via the salvage pathway"/>
    <property type="evidence" value="ECO:0007669"/>
    <property type="project" value="TreeGrafter"/>
</dbReference>
<keyword evidence="4 7" id="KW-0597">Phosphoprotein</keyword>
<dbReference type="InterPro" id="IPR041525">
    <property type="entry name" value="N/Namide_PRibTrfase"/>
</dbReference>
<dbReference type="Pfam" id="PF04095">
    <property type="entry name" value="NAPRTase"/>
    <property type="match status" value="1"/>
</dbReference>
<protein>
    <recommendedName>
        <fullName evidence="3 7">Nicotinate phosphoribosyltransferase</fullName>
        <shortName evidence="7">NAPRTase</shortName>
        <ecNumber evidence="3 7">6.3.4.21</ecNumber>
    </recommendedName>
</protein>
<evidence type="ECO:0000256" key="6">
    <source>
        <dbReference type="ARBA" id="ARBA00022642"/>
    </source>
</evidence>
<dbReference type="InterPro" id="IPR040727">
    <property type="entry name" value="NAPRTase_N"/>
</dbReference>
<dbReference type="AlphaFoldDB" id="A0A1M5E3H2"/>
<evidence type="ECO:0000256" key="1">
    <source>
        <dbReference type="ARBA" id="ARBA00004952"/>
    </source>
</evidence>
<dbReference type="PANTHER" id="PTHR11098">
    <property type="entry name" value="NICOTINATE PHOSPHORIBOSYLTRANSFERASE"/>
    <property type="match status" value="1"/>
</dbReference>
<proteinExistence type="inferred from homology"/>
<dbReference type="UniPathway" id="UPA00253">
    <property type="reaction ID" value="UER00457"/>
</dbReference>
<evidence type="ECO:0000256" key="5">
    <source>
        <dbReference type="ARBA" id="ARBA00022598"/>
    </source>
</evidence>
<keyword evidence="5 7" id="KW-0436">Ligase</keyword>
<keyword evidence="12" id="KW-1185">Reference proteome</keyword>
<comment type="PTM">
    <text evidence="7 8">Transiently phosphorylated on a His residue during the reaction cycle. Phosphorylation strongly increases the affinity for substrates and increases the rate of nicotinate D-ribonucleotide production. Dephosphorylation regenerates the low-affinity form of the enzyme, leading to product release.</text>
</comment>